<sequence length="478" mass="53251">MKSVFFLLLGIISSLFSFTPLLAFSFAPSDSVIWQGQTGMKRLILRWHTSIQKSFPVVILQPESYYSVPDTGIATLNGDSISVSCKRSGMGFNGFFSKRGAQLQGQASLGDSKVLFSLHRVSKIMDISTPQDPKPPFPYQIENVHFSNKDSSIRFGATVTVPDKSKKNPVVILVSGTGPQDRDGTMARHKMFWILADHLSRKGIAVLRMDDRGVGETTGNYITATTADFAADVKTAIEYLKLRKDIDPKQIGLIGHSEGGIVISLVTASSPDVAFMVSLAGVGLSGLEVTITQNDALLRKSRLSEEHIEKFNELFKIWFTTVRDNASAADLDTKIKDAFASWKATQDRELLSKMNLLEYKGDNFTQRYVRQAITPWYRYMIQYDPARVVTRITVPVLALNGDKDLMVLGKENLASFDKYLKEGGNKDYKTVLLPGLNHLFQHCKTCTNEEELELEETFSPEALQIISNWISQHLTSGK</sequence>
<dbReference type="Gene3D" id="3.40.50.1820">
    <property type="entry name" value="alpha/beta hydrolase"/>
    <property type="match status" value="1"/>
</dbReference>
<dbReference type="InterPro" id="IPR053145">
    <property type="entry name" value="AB_hydrolase_Est10"/>
</dbReference>
<dbReference type="InterPro" id="IPR002471">
    <property type="entry name" value="Pept_S9_AS"/>
</dbReference>
<dbReference type="SUPFAM" id="SSF53474">
    <property type="entry name" value="alpha/beta-Hydrolases"/>
    <property type="match status" value="1"/>
</dbReference>
<name>A0AAE3RAF0_9BACT</name>
<gene>
    <name evidence="3" type="ORF">QNI22_38600</name>
</gene>
<evidence type="ECO:0000313" key="4">
    <source>
        <dbReference type="Proteomes" id="UP001232063"/>
    </source>
</evidence>
<dbReference type="Pfam" id="PF12146">
    <property type="entry name" value="Hydrolase_4"/>
    <property type="match status" value="1"/>
</dbReference>
<evidence type="ECO:0000256" key="1">
    <source>
        <dbReference type="ARBA" id="ARBA00022801"/>
    </source>
</evidence>
<comment type="caution">
    <text evidence="3">The sequence shown here is derived from an EMBL/GenBank/DDBJ whole genome shotgun (WGS) entry which is preliminary data.</text>
</comment>
<evidence type="ECO:0000313" key="3">
    <source>
        <dbReference type="EMBL" id="MDJ1506616.1"/>
    </source>
</evidence>
<dbReference type="InterPro" id="IPR022742">
    <property type="entry name" value="Hydrolase_4"/>
</dbReference>
<dbReference type="InterPro" id="IPR029058">
    <property type="entry name" value="AB_hydrolase_fold"/>
</dbReference>
<dbReference type="PANTHER" id="PTHR43265:SF1">
    <property type="entry name" value="ESTERASE ESTD"/>
    <property type="match status" value="1"/>
</dbReference>
<dbReference type="EMBL" id="JASJOU010000025">
    <property type="protein sequence ID" value="MDJ1506616.1"/>
    <property type="molecule type" value="Genomic_DNA"/>
</dbReference>
<reference evidence="3" key="1">
    <citation type="submission" date="2023-05" db="EMBL/GenBank/DDBJ databases">
        <authorList>
            <person name="Zhang X."/>
        </authorList>
    </citation>
    <scope>NUCLEOTIDE SEQUENCE</scope>
    <source>
        <strain evidence="3">BD1B2-1</strain>
    </source>
</reference>
<dbReference type="PROSITE" id="PS00708">
    <property type="entry name" value="PRO_ENDOPEP_SER"/>
    <property type="match status" value="1"/>
</dbReference>
<organism evidence="3 4">
    <name type="scientific">Xanthocytophaga agilis</name>
    <dbReference type="NCBI Taxonomy" id="3048010"/>
    <lineage>
        <taxon>Bacteria</taxon>
        <taxon>Pseudomonadati</taxon>
        <taxon>Bacteroidota</taxon>
        <taxon>Cytophagia</taxon>
        <taxon>Cytophagales</taxon>
        <taxon>Rhodocytophagaceae</taxon>
        <taxon>Xanthocytophaga</taxon>
    </lineage>
</organism>
<proteinExistence type="predicted"/>
<protein>
    <submittedName>
        <fullName evidence="3">Alpha/beta hydrolase</fullName>
    </submittedName>
</protein>
<dbReference type="GO" id="GO:0004252">
    <property type="term" value="F:serine-type endopeptidase activity"/>
    <property type="evidence" value="ECO:0007669"/>
    <property type="project" value="InterPro"/>
</dbReference>
<dbReference type="RefSeq" id="WP_314519668.1">
    <property type="nucleotide sequence ID" value="NZ_JASJOU010000025.1"/>
</dbReference>
<dbReference type="GO" id="GO:0052689">
    <property type="term" value="F:carboxylic ester hydrolase activity"/>
    <property type="evidence" value="ECO:0007669"/>
    <property type="project" value="TreeGrafter"/>
</dbReference>
<feature type="domain" description="Serine aminopeptidase S33" evidence="2">
    <location>
        <begin position="195"/>
        <end position="439"/>
    </location>
</feature>
<dbReference type="GO" id="GO:0006508">
    <property type="term" value="P:proteolysis"/>
    <property type="evidence" value="ECO:0007669"/>
    <property type="project" value="InterPro"/>
</dbReference>
<dbReference type="PANTHER" id="PTHR43265">
    <property type="entry name" value="ESTERASE ESTD"/>
    <property type="match status" value="1"/>
</dbReference>
<keyword evidence="1 3" id="KW-0378">Hydrolase</keyword>
<keyword evidence="4" id="KW-1185">Reference proteome</keyword>
<accession>A0AAE3RAF0</accession>
<dbReference type="Proteomes" id="UP001232063">
    <property type="component" value="Unassembled WGS sequence"/>
</dbReference>
<dbReference type="AlphaFoldDB" id="A0AAE3RAF0"/>
<evidence type="ECO:0000259" key="2">
    <source>
        <dbReference type="Pfam" id="PF12146"/>
    </source>
</evidence>